<comment type="caution">
    <text evidence="3">The sequence shown here is derived from an EMBL/GenBank/DDBJ whole genome shotgun (WGS) entry which is preliminary data.</text>
</comment>
<dbReference type="RefSeq" id="WP_344659788.1">
    <property type="nucleotide sequence ID" value="NZ_BAAAQM010000032.1"/>
</dbReference>
<reference evidence="3 4" key="1">
    <citation type="journal article" date="2019" name="Int. J. Syst. Evol. Microbiol.">
        <title>The Global Catalogue of Microorganisms (GCM) 10K type strain sequencing project: providing services to taxonomists for standard genome sequencing and annotation.</title>
        <authorList>
            <consortium name="The Broad Institute Genomics Platform"/>
            <consortium name="The Broad Institute Genome Sequencing Center for Infectious Disease"/>
            <person name="Wu L."/>
            <person name="Ma J."/>
        </authorList>
    </citation>
    <scope>NUCLEOTIDE SEQUENCE [LARGE SCALE GENOMIC DNA]</scope>
    <source>
        <strain evidence="3 4">JCM 16013</strain>
    </source>
</reference>
<accession>A0ABN2SCP9</accession>
<evidence type="ECO:0000256" key="1">
    <source>
        <dbReference type="SAM" id="SignalP"/>
    </source>
</evidence>
<evidence type="ECO:0000313" key="4">
    <source>
        <dbReference type="Proteomes" id="UP001499854"/>
    </source>
</evidence>
<dbReference type="InterPro" id="IPR006311">
    <property type="entry name" value="TAT_signal"/>
</dbReference>
<protein>
    <recommendedName>
        <fullName evidence="2">PLL-like beta propeller domain-containing protein</fullName>
    </recommendedName>
</protein>
<keyword evidence="4" id="KW-1185">Reference proteome</keyword>
<dbReference type="EMBL" id="BAAAQM010000032">
    <property type="protein sequence ID" value="GAA1984210.1"/>
    <property type="molecule type" value="Genomic_DNA"/>
</dbReference>
<dbReference type="SUPFAM" id="SSF89372">
    <property type="entry name" value="Fucose-specific lectin"/>
    <property type="match status" value="1"/>
</dbReference>
<proteinExistence type="predicted"/>
<sequence length="698" mass="70723">MSPLRRAALAALAVAALAAAGAPVAAAAPAAAAAAAASTATWSEDLSHLPSDGFNVAWTGHALEVADGGVHAAAARDTRGYGTATGPQHRLTTPANQVTVTLAAHRPAGSEASVDVRGLGGDGKWTQWTPAVSSGATRLAESVVAVQARITLRDDVKGASPSVASLALAASVGVAPRQVVRAAAAPLTYQVYATREGLVGGRTANGHIIQPDDHFVALPSERGLSPQGSGDYSVQVCGPSACVTAPVWDVGPWNEHDDYWDPSSDRAEFNDLPQGEPEAQAAYQDGYNGGLDDLGTRIQNPAGIDLADGTFADIGMSDNGWVTVSYLWTSGGPPPPAATDDFGDGRQNPAVGRQGDGSMIAFAVSPDQKGLYYRTQSAPNGTWGGWQQLGGAVGGLPVVGRDPDGRLELFVLGPGKNSVMHIWQTAPEGGWSSWDTSFGGPAAGVSVGQNADGRMEVFATAPDLSSISHIWQTAPNGGWSAWNGDGNGQFGGAAGGTPVVGHEADGRMAVFVLGPNGGSIAIREQTGPSGAWGDWNGSFGGPAAGVTVGRNADGRMEVFATAPDLSSISHIWQTAPNGGWSAWNGDGNGQFGGAAGGTPVVGHEADGRMAVFVLGPNGGSIAIREQVAPNSGWGGWNGSFGAAAATVNVSQNADGRMEVFALAPGGSNISHIWQTDPNGGWSAWNGDGTFGGAAWVGP</sequence>
<evidence type="ECO:0000313" key="3">
    <source>
        <dbReference type="EMBL" id="GAA1984210.1"/>
    </source>
</evidence>
<name>A0ABN2SCP9_9ACTN</name>
<dbReference type="CDD" id="cd22954">
    <property type="entry name" value="PLL_lectin"/>
    <property type="match status" value="1"/>
</dbReference>
<dbReference type="Proteomes" id="UP001499854">
    <property type="component" value="Unassembled WGS sequence"/>
</dbReference>
<gene>
    <name evidence="3" type="ORF">GCM10009838_52640</name>
</gene>
<keyword evidence="1" id="KW-0732">Signal</keyword>
<feature type="chain" id="PRO_5045232646" description="PLL-like beta propeller domain-containing protein" evidence="1">
    <location>
        <begin position="28"/>
        <end position="698"/>
    </location>
</feature>
<feature type="domain" description="PLL-like beta propeller" evidence="2">
    <location>
        <begin position="347"/>
        <end position="618"/>
    </location>
</feature>
<dbReference type="InterPro" id="IPR058502">
    <property type="entry name" value="PLL-like_beta-prop"/>
</dbReference>
<feature type="signal peptide" evidence="1">
    <location>
        <begin position="1"/>
        <end position="27"/>
    </location>
</feature>
<dbReference type="PROSITE" id="PS51318">
    <property type="entry name" value="TAT"/>
    <property type="match status" value="1"/>
</dbReference>
<organism evidence="3 4">
    <name type="scientific">Catenulispora subtropica</name>
    <dbReference type="NCBI Taxonomy" id="450798"/>
    <lineage>
        <taxon>Bacteria</taxon>
        <taxon>Bacillati</taxon>
        <taxon>Actinomycetota</taxon>
        <taxon>Actinomycetes</taxon>
        <taxon>Catenulisporales</taxon>
        <taxon>Catenulisporaceae</taxon>
        <taxon>Catenulispora</taxon>
    </lineage>
</organism>
<dbReference type="Pfam" id="PF26607">
    <property type="entry name" value="DUF8189"/>
    <property type="match status" value="1"/>
</dbReference>
<evidence type="ECO:0000259" key="2">
    <source>
        <dbReference type="Pfam" id="PF26607"/>
    </source>
</evidence>